<organism evidence="1 2">
    <name type="scientific">Polaromonas eurypsychrophila</name>
    <dbReference type="NCBI Taxonomy" id="1614635"/>
    <lineage>
        <taxon>Bacteria</taxon>
        <taxon>Pseudomonadati</taxon>
        <taxon>Pseudomonadota</taxon>
        <taxon>Betaproteobacteria</taxon>
        <taxon>Burkholderiales</taxon>
        <taxon>Comamonadaceae</taxon>
        <taxon>Polaromonas</taxon>
    </lineage>
</organism>
<protein>
    <submittedName>
        <fullName evidence="1">Uncharacterized protein</fullName>
    </submittedName>
</protein>
<accession>A0A916WGI3</accession>
<dbReference type="AlphaFoldDB" id="A0A916WGI3"/>
<keyword evidence="2" id="KW-1185">Reference proteome</keyword>
<gene>
    <name evidence="1" type="ORF">GCM10011496_19750</name>
</gene>
<reference evidence="1" key="1">
    <citation type="journal article" date="2014" name="Int. J. Syst. Evol. Microbiol.">
        <title>Complete genome sequence of Corynebacterium casei LMG S-19264T (=DSM 44701T), isolated from a smear-ripened cheese.</title>
        <authorList>
            <consortium name="US DOE Joint Genome Institute (JGI-PGF)"/>
            <person name="Walter F."/>
            <person name="Albersmeier A."/>
            <person name="Kalinowski J."/>
            <person name="Ruckert C."/>
        </authorList>
    </citation>
    <scope>NUCLEOTIDE SEQUENCE</scope>
    <source>
        <strain evidence="1">CGMCC 1.15322</strain>
    </source>
</reference>
<dbReference type="EMBL" id="BMIG01000006">
    <property type="protein sequence ID" value="GGA98707.1"/>
    <property type="molecule type" value="Genomic_DNA"/>
</dbReference>
<evidence type="ECO:0000313" key="2">
    <source>
        <dbReference type="Proteomes" id="UP000620596"/>
    </source>
</evidence>
<sequence length="90" mass="10295">MAQCGGNATQQRITGGLFREQLLVGARRWRGVGWLKIASCHATPPRFKRGESQRLFEERAVRYKNMVVKNVEVTAHWGREAKSYHRLKAG</sequence>
<reference evidence="1" key="2">
    <citation type="submission" date="2020-09" db="EMBL/GenBank/DDBJ databases">
        <authorList>
            <person name="Sun Q."/>
            <person name="Zhou Y."/>
        </authorList>
    </citation>
    <scope>NUCLEOTIDE SEQUENCE</scope>
    <source>
        <strain evidence="1">CGMCC 1.15322</strain>
    </source>
</reference>
<name>A0A916WGI3_9BURK</name>
<dbReference type="Proteomes" id="UP000620596">
    <property type="component" value="Unassembled WGS sequence"/>
</dbReference>
<comment type="caution">
    <text evidence="1">The sequence shown here is derived from an EMBL/GenBank/DDBJ whole genome shotgun (WGS) entry which is preliminary data.</text>
</comment>
<evidence type="ECO:0000313" key="1">
    <source>
        <dbReference type="EMBL" id="GGA98707.1"/>
    </source>
</evidence>
<proteinExistence type="predicted"/>